<evidence type="ECO:0000313" key="4">
    <source>
        <dbReference type="Proteomes" id="UP000799750"/>
    </source>
</evidence>
<feature type="transmembrane region" description="Helical" evidence="2">
    <location>
        <begin position="187"/>
        <end position="205"/>
    </location>
</feature>
<feature type="transmembrane region" description="Helical" evidence="2">
    <location>
        <begin position="536"/>
        <end position="559"/>
    </location>
</feature>
<keyword evidence="2" id="KW-0472">Membrane</keyword>
<dbReference type="PANTHER" id="PTHR35394:SF5">
    <property type="entry name" value="DUF3176 DOMAIN-CONTAINING PROTEIN"/>
    <property type="match status" value="1"/>
</dbReference>
<evidence type="ECO:0000313" key="3">
    <source>
        <dbReference type="EMBL" id="KAF2495366.1"/>
    </source>
</evidence>
<evidence type="ECO:0000256" key="2">
    <source>
        <dbReference type="SAM" id="Phobius"/>
    </source>
</evidence>
<feature type="compositionally biased region" description="Polar residues" evidence="1">
    <location>
        <begin position="15"/>
        <end position="48"/>
    </location>
</feature>
<proteinExistence type="predicted"/>
<feature type="transmembrane region" description="Helical" evidence="2">
    <location>
        <begin position="85"/>
        <end position="108"/>
    </location>
</feature>
<feature type="compositionally biased region" description="Polar residues" evidence="1">
    <location>
        <begin position="55"/>
        <end position="65"/>
    </location>
</feature>
<dbReference type="InterPro" id="IPR021514">
    <property type="entry name" value="DUF3176"/>
</dbReference>
<dbReference type="OrthoDB" id="5376804at2759"/>
<keyword evidence="2" id="KW-1133">Transmembrane helix</keyword>
<dbReference type="Pfam" id="PF11374">
    <property type="entry name" value="DUF3176"/>
    <property type="match status" value="1"/>
</dbReference>
<reference evidence="3" key="1">
    <citation type="journal article" date="2020" name="Stud. Mycol.">
        <title>101 Dothideomycetes genomes: a test case for predicting lifestyles and emergence of pathogens.</title>
        <authorList>
            <person name="Haridas S."/>
            <person name="Albert R."/>
            <person name="Binder M."/>
            <person name="Bloem J."/>
            <person name="Labutti K."/>
            <person name="Salamov A."/>
            <person name="Andreopoulos B."/>
            <person name="Baker S."/>
            <person name="Barry K."/>
            <person name="Bills G."/>
            <person name="Bluhm B."/>
            <person name="Cannon C."/>
            <person name="Castanera R."/>
            <person name="Culley D."/>
            <person name="Daum C."/>
            <person name="Ezra D."/>
            <person name="Gonzalez J."/>
            <person name="Henrissat B."/>
            <person name="Kuo A."/>
            <person name="Liang C."/>
            <person name="Lipzen A."/>
            <person name="Lutzoni F."/>
            <person name="Magnuson J."/>
            <person name="Mondo S."/>
            <person name="Nolan M."/>
            <person name="Ohm R."/>
            <person name="Pangilinan J."/>
            <person name="Park H.-J."/>
            <person name="Ramirez L."/>
            <person name="Alfaro M."/>
            <person name="Sun H."/>
            <person name="Tritt A."/>
            <person name="Yoshinaga Y."/>
            <person name="Zwiers L.-H."/>
            <person name="Turgeon B."/>
            <person name="Goodwin S."/>
            <person name="Spatafora J."/>
            <person name="Crous P."/>
            <person name="Grigoriev I."/>
        </authorList>
    </citation>
    <scope>NUCLEOTIDE SEQUENCE</scope>
    <source>
        <strain evidence="3">CBS 269.34</strain>
    </source>
</reference>
<dbReference type="PANTHER" id="PTHR35394">
    <property type="entry name" value="DUF3176 DOMAIN-CONTAINING PROTEIN"/>
    <property type="match status" value="1"/>
</dbReference>
<feature type="transmembrane region" description="Helical" evidence="2">
    <location>
        <begin position="128"/>
        <end position="150"/>
    </location>
</feature>
<accession>A0A6A6QT65</accession>
<name>A0A6A6QT65_9PEZI</name>
<dbReference type="Proteomes" id="UP000799750">
    <property type="component" value="Unassembled WGS sequence"/>
</dbReference>
<evidence type="ECO:0000256" key="1">
    <source>
        <dbReference type="SAM" id="MobiDB-lite"/>
    </source>
</evidence>
<dbReference type="EMBL" id="MU004189">
    <property type="protein sequence ID" value="KAF2495366.1"/>
    <property type="molecule type" value="Genomic_DNA"/>
</dbReference>
<keyword evidence="4" id="KW-1185">Reference proteome</keyword>
<organism evidence="3 4">
    <name type="scientific">Lophium mytilinum</name>
    <dbReference type="NCBI Taxonomy" id="390894"/>
    <lineage>
        <taxon>Eukaryota</taxon>
        <taxon>Fungi</taxon>
        <taxon>Dikarya</taxon>
        <taxon>Ascomycota</taxon>
        <taxon>Pezizomycotina</taxon>
        <taxon>Dothideomycetes</taxon>
        <taxon>Pleosporomycetidae</taxon>
        <taxon>Mytilinidiales</taxon>
        <taxon>Mytilinidiaceae</taxon>
        <taxon>Lophium</taxon>
    </lineage>
</organism>
<gene>
    <name evidence="3" type="ORF">BU16DRAFT_561648</name>
</gene>
<feature type="region of interest" description="Disordered" evidence="1">
    <location>
        <begin position="1"/>
        <end position="76"/>
    </location>
</feature>
<dbReference type="AlphaFoldDB" id="A0A6A6QT65"/>
<sequence>MEHSSQLLQHELAGSLQTSTGRSKSLPENPSSVSLLGPTENPTNTSHRTSFRIGDSTQTSSSNESGIPGDEEKEPRKKSEAMSWWWWWEIGAAMLGTISMLLIIAVLFKVQDKPLQDWTLSIQPNSLIAVFTTIGKTATMVPIASCIAQLKWRHFDRRDRRLDHLQLFEDASRGPWGAVTMMYSVRYQAWLASALALVTVVALGIEPSAQQILNFPHRITMLKNASAEIGIADGYSSKAYDVFDAIGSDAVGFEDIWALQNHLIGGMAGTVLQPRVECASPATQCSWEDFTTLGVCSNFRNVTDVAIRNCNTNGTRLSCTYSFPGREPYDDQDLSIGWLTTAYSSTASTGFRSATGVADESNQSGAIGSMAAVKVTAITEHEALGPPKTEVYYSTWYWCAQTYHGVTATPNALHTSPPQTERLFVMNNPPGKDVADNTLRANSTGKLYKIGGLAQELVFWYLENALNTTTPSLYNPAYFNLNVGYLLQSNNISNVTQNIADTLRGLMRSDTAGDNRNVTMLKGEAFYNTTFVEVRWPWIILPLAETLLTVVLLAISIALTRQQPLLKTSVMAFLVHGLEGWSDDELAVGRPETAESLHGMAKGMTASFRENGRGRLKFVRS</sequence>
<keyword evidence="2" id="KW-0812">Transmembrane</keyword>
<protein>
    <submittedName>
        <fullName evidence="3">Uncharacterized protein</fullName>
    </submittedName>
</protein>